<evidence type="ECO:0000313" key="1">
    <source>
        <dbReference type="EMBL" id="OAL10806.1"/>
    </source>
</evidence>
<proteinExistence type="predicted"/>
<protein>
    <submittedName>
        <fullName evidence="1">Uncharacterized protein</fullName>
    </submittedName>
</protein>
<dbReference type="AlphaFoldDB" id="A0A1A9QFT2"/>
<organism evidence="1 2">
    <name type="scientific">Candidatus Mycoplasma haematobovis</name>
    <dbReference type="NCBI Taxonomy" id="432608"/>
    <lineage>
        <taxon>Bacteria</taxon>
        <taxon>Bacillati</taxon>
        <taxon>Mycoplasmatota</taxon>
        <taxon>Mollicutes</taxon>
        <taxon>Mycoplasmataceae</taxon>
        <taxon>Mycoplasma</taxon>
    </lineage>
</organism>
<sequence length="128" mass="14644">MDLNINKKLISSLIGGGVILATSFGGIKLKNKLDYSSKMNHYEKLNSHFSENAPGHIKSGWYIPKWNDHEGWKKVHQREKGIIPGLRGAYTTYEKMRETCYELITKDKKFDNCWGASETWCTACARSK</sequence>
<reference evidence="2" key="1">
    <citation type="submission" date="2016-04" db="EMBL/GenBank/DDBJ databases">
        <authorList>
            <person name="Quiroz-Castaneda R.E."/>
            <person name="Martinez-Ocampo F."/>
        </authorList>
    </citation>
    <scope>NUCLEOTIDE SEQUENCE [LARGE SCALE GENOMIC DNA]</scope>
    <source>
        <strain evidence="2">INIFAP01</strain>
    </source>
</reference>
<comment type="caution">
    <text evidence="1">The sequence shown here is derived from an EMBL/GenBank/DDBJ whole genome shotgun (WGS) entry which is preliminary data.</text>
</comment>
<dbReference type="Proteomes" id="UP000077623">
    <property type="component" value="Unassembled WGS sequence"/>
</dbReference>
<evidence type="ECO:0000313" key="2">
    <source>
        <dbReference type="Proteomes" id="UP000077623"/>
    </source>
</evidence>
<dbReference type="EMBL" id="LWUJ01000003">
    <property type="protein sequence ID" value="OAL10806.1"/>
    <property type="molecule type" value="Genomic_DNA"/>
</dbReference>
<accession>A0A1A9QFT2</accession>
<name>A0A1A9QFT2_9MOLU</name>
<gene>
    <name evidence="1" type="ORF">A6V39_05725</name>
</gene>
<dbReference type="RefSeq" id="WP_187149642.1">
    <property type="nucleotide sequence ID" value="NZ_LWUJ01000003.1"/>
</dbReference>
<keyword evidence="2" id="KW-1185">Reference proteome</keyword>